<evidence type="ECO:0000256" key="5">
    <source>
        <dbReference type="RuleBase" id="RU362022"/>
    </source>
</evidence>
<dbReference type="GO" id="GO:0004671">
    <property type="term" value="F:protein C-terminal S-isoprenylcysteine carboxyl O-methyltransferase activity"/>
    <property type="evidence" value="ECO:0007669"/>
    <property type="project" value="UniProtKB-EC"/>
</dbReference>
<evidence type="ECO:0000256" key="4">
    <source>
        <dbReference type="ARBA" id="ARBA00023136"/>
    </source>
</evidence>
<keyword evidence="6" id="KW-0732">Signal</keyword>
<accession>A0A9W9DP67</accession>
<keyword evidence="2" id="KW-0812">Transmembrane</keyword>
<dbReference type="Pfam" id="PF04140">
    <property type="entry name" value="ICMT"/>
    <property type="match status" value="1"/>
</dbReference>
<evidence type="ECO:0000313" key="8">
    <source>
        <dbReference type="Proteomes" id="UP001150266"/>
    </source>
</evidence>
<keyword evidence="3" id="KW-1133">Transmembrane helix</keyword>
<dbReference type="Proteomes" id="UP001150266">
    <property type="component" value="Unassembled WGS sequence"/>
</dbReference>
<dbReference type="PANTHER" id="PTHR12714:SF9">
    <property type="entry name" value="PROTEIN-S-ISOPRENYLCYSTEINE O-METHYLTRANSFERASE"/>
    <property type="match status" value="1"/>
</dbReference>
<protein>
    <recommendedName>
        <fullName evidence="5">Protein-S-isoprenylcysteine O-methyltransferase</fullName>
        <ecNumber evidence="5">2.1.1.100</ecNumber>
    </recommendedName>
</protein>
<dbReference type="InterPro" id="IPR007269">
    <property type="entry name" value="ICMT_MeTrfase"/>
</dbReference>
<keyword evidence="5" id="KW-0808">Transferase</keyword>
<name>A0A9W9DP67_9AGAR</name>
<sequence length="235" mass="26424">MSLHKLPLLLAGALSIWMALTPPHVPSESEKLPSTFVGKFAKNFVTFMKITHVISCICESIIILAQYATHDSNVVVTFLTYNELPGHCISATRVSKSFVFGSLIAIVGSQLRLTCYRILGHYFTFELAIRSSHKLITQGPYSYVRHPAYTGLVMTMLGESIIQFGSGSWLRECGWAGFLGFKAYAITLIVQICMISFSVATKRARNEDKALQERFGEEWHAWARKTPYLLIPYVY</sequence>
<dbReference type="AlphaFoldDB" id="A0A9W9DP67"/>
<dbReference type="GO" id="GO:0005789">
    <property type="term" value="C:endoplasmic reticulum membrane"/>
    <property type="evidence" value="ECO:0007669"/>
    <property type="project" value="UniProtKB-SubCell"/>
</dbReference>
<evidence type="ECO:0000256" key="3">
    <source>
        <dbReference type="ARBA" id="ARBA00022989"/>
    </source>
</evidence>
<comment type="catalytic activity">
    <reaction evidence="5">
        <text>[protein]-C-terminal S-[(2E,6E)-farnesyl]-L-cysteine + S-adenosyl-L-methionine = [protein]-C-terminal S-[(2E,6E)-farnesyl]-L-cysteine methyl ester + S-adenosyl-L-homocysteine</text>
        <dbReference type="Rhea" id="RHEA:21672"/>
        <dbReference type="Rhea" id="RHEA-COMP:12125"/>
        <dbReference type="Rhea" id="RHEA-COMP:12126"/>
        <dbReference type="ChEBI" id="CHEBI:57856"/>
        <dbReference type="ChEBI" id="CHEBI:59789"/>
        <dbReference type="ChEBI" id="CHEBI:90510"/>
        <dbReference type="ChEBI" id="CHEBI:90511"/>
        <dbReference type="EC" id="2.1.1.100"/>
    </reaction>
</comment>
<proteinExistence type="inferred from homology"/>
<dbReference type="EMBL" id="JAOTPV010000009">
    <property type="protein sequence ID" value="KAJ4478451.1"/>
    <property type="molecule type" value="Genomic_DNA"/>
</dbReference>
<feature type="signal peptide" evidence="6">
    <location>
        <begin position="1"/>
        <end position="19"/>
    </location>
</feature>
<dbReference type="PANTHER" id="PTHR12714">
    <property type="entry name" value="PROTEIN-S ISOPRENYLCYSTEINE O-METHYLTRANSFERASE"/>
    <property type="match status" value="1"/>
</dbReference>
<keyword evidence="4" id="KW-0472">Membrane</keyword>
<feature type="chain" id="PRO_5040897100" description="Protein-S-isoprenylcysteine O-methyltransferase" evidence="6">
    <location>
        <begin position="20"/>
        <end position="235"/>
    </location>
</feature>
<dbReference type="OrthoDB" id="422086at2759"/>
<reference evidence="7" key="1">
    <citation type="submission" date="2022-08" db="EMBL/GenBank/DDBJ databases">
        <title>A Global Phylogenomic Analysis of the Shiitake Genus Lentinula.</title>
        <authorList>
            <consortium name="DOE Joint Genome Institute"/>
            <person name="Sierra-Patev S."/>
            <person name="Min B."/>
            <person name="Naranjo-Ortiz M."/>
            <person name="Looney B."/>
            <person name="Konkel Z."/>
            <person name="Slot J.C."/>
            <person name="Sakamoto Y."/>
            <person name="Steenwyk J.L."/>
            <person name="Rokas A."/>
            <person name="Carro J."/>
            <person name="Camarero S."/>
            <person name="Ferreira P."/>
            <person name="Molpeceres G."/>
            <person name="Ruiz-Duenas F.J."/>
            <person name="Serrano A."/>
            <person name="Henrissat B."/>
            <person name="Drula E."/>
            <person name="Hughes K.W."/>
            <person name="Mata J.L."/>
            <person name="Ishikawa N.K."/>
            <person name="Vargas-Isla R."/>
            <person name="Ushijima S."/>
            <person name="Smith C.A."/>
            <person name="Ahrendt S."/>
            <person name="Andreopoulos W."/>
            <person name="He G."/>
            <person name="Labutti K."/>
            <person name="Lipzen A."/>
            <person name="Ng V."/>
            <person name="Riley R."/>
            <person name="Sandor L."/>
            <person name="Barry K."/>
            <person name="Martinez A.T."/>
            <person name="Xiao Y."/>
            <person name="Gibbons J.G."/>
            <person name="Terashima K."/>
            <person name="Grigoriev I.V."/>
            <person name="Hibbett D.S."/>
        </authorList>
    </citation>
    <scope>NUCLEOTIDE SEQUENCE</scope>
    <source>
        <strain evidence="7">JLM2183</strain>
    </source>
</reference>
<comment type="subcellular location">
    <subcellularLocation>
        <location evidence="5">Endoplasmic reticulum membrane</location>
        <topology evidence="5">Multi-pass membrane protein</topology>
    </subcellularLocation>
    <subcellularLocation>
        <location evidence="1">Membrane</location>
        <topology evidence="1">Multi-pass membrane protein</topology>
    </subcellularLocation>
</comment>
<organism evidence="7 8">
    <name type="scientific">Lentinula aciculospora</name>
    <dbReference type="NCBI Taxonomy" id="153920"/>
    <lineage>
        <taxon>Eukaryota</taxon>
        <taxon>Fungi</taxon>
        <taxon>Dikarya</taxon>
        <taxon>Basidiomycota</taxon>
        <taxon>Agaricomycotina</taxon>
        <taxon>Agaricomycetes</taxon>
        <taxon>Agaricomycetidae</taxon>
        <taxon>Agaricales</taxon>
        <taxon>Marasmiineae</taxon>
        <taxon>Omphalotaceae</taxon>
        <taxon>Lentinula</taxon>
    </lineage>
</organism>
<keyword evidence="5" id="KW-0949">S-adenosyl-L-methionine</keyword>
<keyword evidence="5" id="KW-0256">Endoplasmic reticulum</keyword>
<gene>
    <name evidence="7" type="ORF">J3R30DRAFT_3703278</name>
</gene>
<evidence type="ECO:0000256" key="1">
    <source>
        <dbReference type="ARBA" id="ARBA00004141"/>
    </source>
</evidence>
<dbReference type="Gene3D" id="1.20.120.1630">
    <property type="match status" value="1"/>
</dbReference>
<evidence type="ECO:0000313" key="7">
    <source>
        <dbReference type="EMBL" id="KAJ4478451.1"/>
    </source>
</evidence>
<dbReference type="GO" id="GO:0032259">
    <property type="term" value="P:methylation"/>
    <property type="evidence" value="ECO:0007669"/>
    <property type="project" value="UniProtKB-KW"/>
</dbReference>
<comment type="caution">
    <text evidence="7">The sequence shown here is derived from an EMBL/GenBank/DDBJ whole genome shotgun (WGS) entry which is preliminary data.</text>
</comment>
<evidence type="ECO:0000256" key="6">
    <source>
        <dbReference type="SAM" id="SignalP"/>
    </source>
</evidence>
<keyword evidence="5" id="KW-0489">Methyltransferase</keyword>
<dbReference type="EC" id="2.1.1.100" evidence="5"/>
<evidence type="ECO:0000256" key="2">
    <source>
        <dbReference type="ARBA" id="ARBA00022692"/>
    </source>
</evidence>
<keyword evidence="8" id="KW-1185">Reference proteome</keyword>
<comment type="similarity">
    <text evidence="5">Belongs to the class VI-like SAM-binding methyltransferase superfamily. Isoprenylcysteine carboxyl methyltransferase family.</text>
</comment>